<accession>A0A0C9UBC7</accession>
<feature type="compositionally biased region" description="Polar residues" evidence="1">
    <location>
        <begin position="51"/>
        <end position="83"/>
    </location>
</feature>
<evidence type="ECO:0000313" key="2">
    <source>
        <dbReference type="EMBL" id="KIJ31899.1"/>
    </source>
</evidence>
<protein>
    <submittedName>
        <fullName evidence="2">Uncharacterized protein</fullName>
    </submittedName>
</protein>
<dbReference type="OrthoDB" id="3248529at2759"/>
<dbReference type="EMBL" id="KN837235">
    <property type="protein sequence ID" value="KIJ31899.1"/>
    <property type="molecule type" value="Genomic_DNA"/>
</dbReference>
<evidence type="ECO:0000256" key="1">
    <source>
        <dbReference type="SAM" id="MobiDB-lite"/>
    </source>
</evidence>
<proteinExistence type="predicted"/>
<dbReference type="HOGENOM" id="CLU_1571627_0_0_1"/>
<organism evidence="2 3">
    <name type="scientific">Sphaerobolus stellatus (strain SS14)</name>
    <dbReference type="NCBI Taxonomy" id="990650"/>
    <lineage>
        <taxon>Eukaryota</taxon>
        <taxon>Fungi</taxon>
        <taxon>Dikarya</taxon>
        <taxon>Basidiomycota</taxon>
        <taxon>Agaricomycotina</taxon>
        <taxon>Agaricomycetes</taxon>
        <taxon>Phallomycetidae</taxon>
        <taxon>Geastrales</taxon>
        <taxon>Sphaerobolaceae</taxon>
        <taxon>Sphaerobolus</taxon>
    </lineage>
</organism>
<gene>
    <name evidence="2" type="ORF">M422DRAFT_266397</name>
</gene>
<reference evidence="2 3" key="1">
    <citation type="submission" date="2014-06" db="EMBL/GenBank/DDBJ databases">
        <title>Evolutionary Origins and Diversification of the Mycorrhizal Mutualists.</title>
        <authorList>
            <consortium name="DOE Joint Genome Institute"/>
            <consortium name="Mycorrhizal Genomics Consortium"/>
            <person name="Kohler A."/>
            <person name="Kuo A."/>
            <person name="Nagy L.G."/>
            <person name="Floudas D."/>
            <person name="Copeland A."/>
            <person name="Barry K.W."/>
            <person name="Cichocki N."/>
            <person name="Veneault-Fourrey C."/>
            <person name="LaButti K."/>
            <person name="Lindquist E.A."/>
            <person name="Lipzen A."/>
            <person name="Lundell T."/>
            <person name="Morin E."/>
            <person name="Murat C."/>
            <person name="Riley R."/>
            <person name="Ohm R."/>
            <person name="Sun H."/>
            <person name="Tunlid A."/>
            <person name="Henrissat B."/>
            <person name="Grigoriev I.V."/>
            <person name="Hibbett D.S."/>
            <person name="Martin F."/>
        </authorList>
    </citation>
    <scope>NUCLEOTIDE SEQUENCE [LARGE SCALE GENOMIC DNA]</scope>
    <source>
        <strain evidence="2 3">SS14</strain>
    </source>
</reference>
<sequence length="170" mass="18042">MTGHNIGETGFQDVNIHPTQVVPLGSVLGTEQHGANQYSSAAPTAPPPGYHSSSDSDTINNETRAPNSSGTQDPVQSGTVATSAEAQIASLQLHLLELRKELLMAKSHSSVNGEESATAVTKEQTKLAIPDIIPGFKSNPMEIPISRKVAEAVKTLQYVPYSWLTPAARE</sequence>
<name>A0A0C9UBC7_SPHS4</name>
<feature type="region of interest" description="Disordered" evidence="1">
    <location>
        <begin position="33"/>
        <end position="83"/>
    </location>
</feature>
<keyword evidence="3" id="KW-1185">Reference proteome</keyword>
<feature type="compositionally biased region" description="Polar residues" evidence="1">
    <location>
        <begin position="33"/>
        <end position="42"/>
    </location>
</feature>
<dbReference type="Proteomes" id="UP000054279">
    <property type="component" value="Unassembled WGS sequence"/>
</dbReference>
<evidence type="ECO:0000313" key="3">
    <source>
        <dbReference type="Proteomes" id="UP000054279"/>
    </source>
</evidence>
<dbReference type="AlphaFoldDB" id="A0A0C9UBC7"/>